<keyword evidence="3" id="KW-1185">Reference proteome</keyword>
<protein>
    <submittedName>
        <fullName evidence="2">Uncharacterized protein</fullName>
    </submittedName>
</protein>
<keyword evidence="1" id="KW-0812">Transmembrane</keyword>
<dbReference type="HOGENOM" id="CLU_170822_0_0_6"/>
<dbReference type="STRING" id="1392540.P256_02215"/>
<accession>V2UR34</accession>
<comment type="caution">
    <text evidence="2">The sequence shown here is derived from an EMBL/GenBank/DDBJ whole genome shotgun (WGS) entry which is preliminary data.</text>
</comment>
<feature type="transmembrane region" description="Helical" evidence="1">
    <location>
        <begin position="12"/>
        <end position="29"/>
    </location>
</feature>
<sequence>MNMQEHAVKYRLSITCRIFIACILGYISTRYFTLVSTIALTHFIPPAEAIFLAAMLGILFFIIFFLSIFIIQSVKKTVLYGVVMIFIFYGLAQIIV</sequence>
<organism evidence="2 3">
    <name type="scientific">Acinetobacter nectaris CIP 110549</name>
    <dbReference type="NCBI Taxonomy" id="1392540"/>
    <lineage>
        <taxon>Bacteria</taxon>
        <taxon>Pseudomonadati</taxon>
        <taxon>Pseudomonadota</taxon>
        <taxon>Gammaproteobacteria</taxon>
        <taxon>Moraxellales</taxon>
        <taxon>Moraxellaceae</taxon>
        <taxon>Acinetobacter</taxon>
    </lineage>
</organism>
<reference evidence="2 3" key="1">
    <citation type="submission" date="2013-10" db="EMBL/GenBank/DDBJ databases">
        <title>The Genome Sequence of Acinetobacter nectaris CIP 110549.</title>
        <authorList>
            <consortium name="The Broad Institute Genomics Platform"/>
            <consortium name="The Broad Institute Genome Sequencing Center for Infectious Disease"/>
            <person name="Cerqueira G."/>
            <person name="Feldgarden M."/>
            <person name="Courvalin P."/>
            <person name="Grillot-Courvalin C."/>
            <person name="Clermont D."/>
            <person name="Rocha E."/>
            <person name="Yoon E.-J."/>
            <person name="Nemec A."/>
            <person name="Young S.K."/>
            <person name="Zeng Q."/>
            <person name="Gargeya S."/>
            <person name="Fitzgerald M."/>
            <person name="Abouelleil A."/>
            <person name="Alvarado L."/>
            <person name="Berlin A.M."/>
            <person name="Chapman S.B."/>
            <person name="Gainer-Dewar J."/>
            <person name="Goldberg J."/>
            <person name="Gnerre S."/>
            <person name="Griggs A."/>
            <person name="Gujja S."/>
            <person name="Hansen M."/>
            <person name="Howarth C."/>
            <person name="Imamovic A."/>
            <person name="Ireland A."/>
            <person name="Larimer J."/>
            <person name="McCowan C."/>
            <person name="Murphy C."/>
            <person name="Pearson M."/>
            <person name="Poon T.W."/>
            <person name="Priest M."/>
            <person name="Roberts A."/>
            <person name="Saif S."/>
            <person name="Shea T."/>
            <person name="Sykes S."/>
            <person name="Wortman J."/>
            <person name="Nusbaum C."/>
            <person name="Birren B."/>
        </authorList>
    </citation>
    <scope>NUCLEOTIDE SEQUENCE [LARGE SCALE GENOMIC DNA]</scope>
    <source>
        <strain evidence="2 3">CIP 110549</strain>
    </source>
</reference>
<dbReference type="AlphaFoldDB" id="V2UR34"/>
<evidence type="ECO:0000256" key="1">
    <source>
        <dbReference type="SAM" id="Phobius"/>
    </source>
</evidence>
<keyword evidence="1" id="KW-0472">Membrane</keyword>
<dbReference type="PATRIC" id="fig|1392540.3.peg.2135"/>
<evidence type="ECO:0000313" key="2">
    <source>
        <dbReference type="EMBL" id="ESK37779.1"/>
    </source>
</evidence>
<dbReference type="Proteomes" id="UP000023785">
    <property type="component" value="Unassembled WGS sequence"/>
</dbReference>
<feature type="transmembrane region" description="Helical" evidence="1">
    <location>
        <begin position="78"/>
        <end position="95"/>
    </location>
</feature>
<name>V2UR34_9GAMM</name>
<dbReference type="RefSeq" id="WP_023273825.1">
    <property type="nucleotide sequence ID" value="NZ_KI530735.1"/>
</dbReference>
<gene>
    <name evidence="2" type="ORF">P256_02215</name>
</gene>
<feature type="transmembrane region" description="Helical" evidence="1">
    <location>
        <begin position="49"/>
        <end position="71"/>
    </location>
</feature>
<evidence type="ECO:0000313" key="3">
    <source>
        <dbReference type="Proteomes" id="UP000023785"/>
    </source>
</evidence>
<proteinExistence type="predicted"/>
<keyword evidence="1" id="KW-1133">Transmembrane helix</keyword>
<dbReference type="EMBL" id="AYER01000009">
    <property type="protein sequence ID" value="ESK37779.1"/>
    <property type="molecule type" value="Genomic_DNA"/>
</dbReference>